<dbReference type="Gene3D" id="3.20.20.100">
    <property type="entry name" value="NADP-dependent oxidoreductase domain"/>
    <property type="match status" value="1"/>
</dbReference>
<evidence type="ECO:0000313" key="5">
    <source>
        <dbReference type="EMBL" id="ORY34299.1"/>
    </source>
</evidence>
<protein>
    <submittedName>
        <fullName evidence="5">Norsolorinic acid reductase</fullName>
    </submittedName>
</protein>
<dbReference type="EMBL" id="MCFC01000003">
    <property type="protein sequence ID" value="ORY34299.1"/>
    <property type="molecule type" value="Genomic_DNA"/>
</dbReference>
<evidence type="ECO:0000259" key="4">
    <source>
        <dbReference type="Pfam" id="PF00248"/>
    </source>
</evidence>
<name>A0A1Y2BHN4_9TREE</name>
<evidence type="ECO:0000256" key="2">
    <source>
        <dbReference type="ARBA" id="ARBA00038157"/>
    </source>
</evidence>
<dbReference type="InterPro" id="IPR023210">
    <property type="entry name" value="NADP_OxRdtase_dom"/>
</dbReference>
<feature type="region of interest" description="Disordered" evidence="3">
    <location>
        <begin position="367"/>
        <end position="391"/>
    </location>
</feature>
<reference evidence="5 6" key="1">
    <citation type="submission" date="2016-07" db="EMBL/GenBank/DDBJ databases">
        <title>Pervasive Adenine N6-methylation of Active Genes in Fungi.</title>
        <authorList>
            <consortium name="DOE Joint Genome Institute"/>
            <person name="Mondo S.J."/>
            <person name="Dannebaum R.O."/>
            <person name="Kuo R.C."/>
            <person name="Labutti K."/>
            <person name="Haridas S."/>
            <person name="Kuo A."/>
            <person name="Salamov A."/>
            <person name="Ahrendt S.R."/>
            <person name="Lipzen A."/>
            <person name="Sullivan W."/>
            <person name="Andreopoulos W.B."/>
            <person name="Clum A."/>
            <person name="Lindquist E."/>
            <person name="Daum C."/>
            <person name="Ramamoorthy G.K."/>
            <person name="Gryganskyi A."/>
            <person name="Culley D."/>
            <person name="Magnuson J.K."/>
            <person name="James T.Y."/>
            <person name="O'Malley M.A."/>
            <person name="Stajich J.E."/>
            <person name="Spatafora J.W."/>
            <person name="Visel A."/>
            <person name="Grigoriev I.V."/>
        </authorList>
    </citation>
    <scope>NUCLEOTIDE SEQUENCE [LARGE SCALE GENOMIC DNA]</scope>
    <source>
        <strain evidence="5 6">68-887.2</strain>
    </source>
</reference>
<accession>A0A1Y2BHN4</accession>
<dbReference type="AlphaFoldDB" id="A0A1Y2BHN4"/>
<dbReference type="Pfam" id="PF00248">
    <property type="entry name" value="Aldo_ket_red"/>
    <property type="match status" value="1"/>
</dbReference>
<evidence type="ECO:0000313" key="6">
    <source>
        <dbReference type="Proteomes" id="UP000193986"/>
    </source>
</evidence>
<comment type="caution">
    <text evidence="5">The sequence shown here is derived from an EMBL/GenBank/DDBJ whole genome shotgun (WGS) entry which is preliminary data.</text>
</comment>
<gene>
    <name evidence="5" type="ORF">BCR39DRAFT_491033</name>
</gene>
<organism evidence="5 6">
    <name type="scientific">Naematelia encephala</name>
    <dbReference type="NCBI Taxonomy" id="71784"/>
    <lineage>
        <taxon>Eukaryota</taxon>
        <taxon>Fungi</taxon>
        <taxon>Dikarya</taxon>
        <taxon>Basidiomycota</taxon>
        <taxon>Agaricomycotina</taxon>
        <taxon>Tremellomycetes</taxon>
        <taxon>Tremellales</taxon>
        <taxon>Naemateliaceae</taxon>
        <taxon>Naematelia</taxon>
    </lineage>
</organism>
<sequence length="391" mass="43261">MALPPPSKLGRYRILGPNCGLRVSPLQLGAMSLGSKSPGLGTITKEQAYSLLDTYYELGGNYIDTANAYQLGQSEEWIGDWLTERGVRDDLVIATKYTANYMGDYKETRPLQVNRAGNSYKSMFNSIEASLKKLQTSYVDVLYLHWWDWTTPIPEVMQGLNNLVKSGKVLYLGVSDTPAWVISRANEYARNHGLSPFVLYQGRWSAAARDIERDILPMCITEGMGIAPWGAIGQGLFQRKQDQGKSTEGRSKGELSEKDKKVSAALEAVADKIGVESITAVALAYVMSKYPYVFPIIGGRKVEHLKANVGALDIVLTLEQVKTIEKALPFDYGQPMAEFGLDPRRFGYQMHPSVQTAGLVDYVEFPRPIDPTKGRASDEEAAKKAKEEEAA</sequence>
<evidence type="ECO:0000256" key="3">
    <source>
        <dbReference type="SAM" id="MobiDB-lite"/>
    </source>
</evidence>
<comment type="similarity">
    <text evidence="2">Belongs to the aldo/keto reductase family. Aldo/keto reductase 2 subfamily.</text>
</comment>
<dbReference type="InterPro" id="IPR036812">
    <property type="entry name" value="NAD(P)_OxRdtase_dom_sf"/>
</dbReference>
<dbReference type="PANTHER" id="PTHR43364">
    <property type="entry name" value="NADH-SPECIFIC METHYLGLYOXAL REDUCTASE-RELATED"/>
    <property type="match status" value="1"/>
</dbReference>
<dbReference type="STRING" id="71784.A0A1Y2BHN4"/>
<feature type="domain" description="NADP-dependent oxidoreductase" evidence="4">
    <location>
        <begin position="25"/>
        <end position="327"/>
    </location>
</feature>
<keyword evidence="1" id="KW-0521">NADP</keyword>
<dbReference type="InterPro" id="IPR050523">
    <property type="entry name" value="AKR_Detox_Biosynth"/>
</dbReference>
<dbReference type="InParanoid" id="A0A1Y2BHN4"/>
<evidence type="ECO:0000256" key="1">
    <source>
        <dbReference type="ARBA" id="ARBA00022857"/>
    </source>
</evidence>
<keyword evidence="6" id="KW-1185">Reference proteome</keyword>
<dbReference type="OrthoDB" id="48988at2759"/>
<feature type="compositionally biased region" description="Basic and acidic residues" evidence="3">
    <location>
        <begin position="370"/>
        <end position="391"/>
    </location>
</feature>
<dbReference type="Proteomes" id="UP000193986">
    <property type="component" value="Unassembled WGS sequence"/>
</dbReference>
<dbReference type="SUPFAM" id="SSF51430">
    <property type="entry name" value="NAD(P)-linked oxidoreductase"/>
    <property type="match status" value="1"/>
</dbReference>
<dbReference type="PANTHER" id="PTHR43364:SF7">
    <property type="entry name" value="NADP-DEPENDENT OXIDOREDUCTASE DOMAIN-CONTAINING PROTEIN-RELATED"/>
    <property type="match status" value="1"/>
</dbReference>
<proteinExistence type="inferred from homology"/>